<feature type="compositionally biased region" description="Basic and acidic residues" evidence="1">
    <location>
        <begin position="105"/>
        <end position="116"/>
    </location>
</feature>
<organism evidence="2 3">
    <name type="scientific">Jatropha curcas</name>
    <name type="common">Barbados nut</name>
    <dbReference type="NCBI Taxonomy" id="180498"/>
    <lineage>
        <taxon>Eukaryota</taxon>
        <taxon>Viridiplantae</taxon>
        <taxon>Streptophyta</taxon>
        <taxon>Embryophyta</taxon>
        <taxon>Tracheophyta</taxon>
        <taxon>Spermatophyta</taxon>
        <taxon>Magnoliopsida</taxon>
        <taxon>eudicotyledons</taxon>
        <taxon>Gunneridae</taxon>
        <taxon>Pentapetalae</taxon>
        <taxon>rosids</taxon>
        <taxon>fabids</taxon>
        <taxon>Malpighiales</taxon>
        <taxon>Euphorbiaceae</taxon>
        <taxon>Crotonoideae</taxon>
        <taxon>Jatropheae</taxon>
        <taxon>Jatropha</taxon>
    </lineage>
</organism>
<sequence>MYPALQAWECPVNEGTNGLGYEPTDEDQAEREPFRCPAAKKLPGLEIFSDVWGNKPDTITELEAEDFMQPSLFDEVAVITGSDENRDLLNLIKPSGGPLTNWYAEEDRTTDRPPPE</sequence>
<evidence type="ECO:0000256" key="1">
    <source>
        <dbReference type="SAM" id="MobiDB-lite"/>
    </source>
</evidence>
<dbReference type="OrthoDB" id="101614at2759"/>
<name>A0A067KNG3_JATCU</name>
<proteinExistence type="predicted"/>
<protein>
    <submittedName>
        <fullName evidence="2">Uncharacterized protein</fullName>
    </submittedName>
</protein>
<reference evidence="2 3" key="1">
    <citation type="journal article" date="2014" name="PLoS ONE">
        <title>Global Analysis of Gene Expression Profiles in Physic Nut (Jatropha curcas L.) Seedlings Exposed to Salt Stress.</title>
        <authorList>
            <person name="Zhang L."/>
            <person name="Zhang C."/>
            <person name="Wu P."/>
            <person name="Chen Y."/>
            <person name="Li M."/>
            <person name="Jiang H."/>
            <person name="Wu G."/>
        </authorList>
    </citation>
    <scope>NUCLEOTIDE SEQUENCE [LARGE SCALE GENOMIC DNA]</scope>
    <source>
        <strain evidence="3">cv. GZQX0401</strain>
        <tissue evidence="2">Young leaves</tissue>
    </source>
</reference>
<dbReference type="EMBL" id="KK914388">
    <property type="protein sequence ID" value="KDP37672.1"/>
    <property type="molecule type" value="Genomic_DNA"/>
</dbReference>
<evidence type="ECO:0000313" key="2">
    <source>
        <dbReference type="EMBL" id="KDP37672.1"/>
    </source>
</evidence>
<dbReference type="Proteomes" id="UP000027138">
    <property type="component" value="Unassembled WGS sequence"/>
</dbReference>
<dbReference type="AlphaFoldDB" id="A0A067KNG3"/>
<feature type="region of interest" description="Disordered" evidence="1">
    <location>
        <begin position="97"/>
        <end position="116"/>
    </location>
</feature>
<gene>
    <name evidence="2" type="ORF">JCGZ_06900</name>
</gene>
<evidence type="ECO:0000313" key="3">
    <source>
        <dbReference type="Proteomes" id="UP000027138"/>
    </source>
</evidence>
<accession>A0A067KNG3</accession>
<keyword evidence="3" id="KW-1185">Reference proteome</keyword>